<dbReference type="InterPro" id="IPR006073">
    <property type="entry name" value="GTP-bd"/>
</dbReference>
<evidence type="ECO:0000313" key="4">
    <source>
        <dbReference type="Proteomes" id="UP000015663"/>
    </source>
</evidence>
<dbReference type="GO" id="GO:0005525">
    <property type="term" value="F:GTP binding"/>
    <property type="evidence" value="ECO:0007669"/>
    <property type="project" value="InterPro"/>
</dbReference>
<dbReference type="InterPro" id="IPR027417">
    <property type="entry name" value="P-loop_NTPase"/>
</dbReference>
<dbReference type="Proteomes" id="UP000015663">
    <property type="component" value="Unassembled WGS sequence"/>
</dbReference>
<dbReference type="SUPFAM" id="SSF52540">
    <property type="entry name" value="P-loop containing nucleoside triphosphate hydrolases"/>
    <property type="match status" value="1"/>
</dbReference>
<dbReference type="Pfam" id="PF01926">
    <property type="entry name" value="MMR_HSR1"/>
    <property type="match status" value="1"/>
</dbReference>
<sequence>MLKCARKIRLRHAKMKDIYLSVEKSIKDLQNIFKNADDKDEKLKRFNQEALELFQKLELENLKELESLKNNEEWENFTIAFYGETGAGKSTLIECLRMFFKERSKVVQQERFKRLYSNYQENYQNDGRNKQAILNELHSLQDGAIIGDGRSDFTLKTQSYSFQYNHQNFILLDVPGIEGSEQKVIDQISGAMQKAHAIFYVTKTPNPPQKGEERKRGTIEKIQRQLDSQTEVWTIYNKPINNPRAFKDKLINENEKESLKTLDEKMKGVLGEHYKGHKVVSAQAAFYGLSQALIPETDFDEKKQKFLDFFKEKELLLYKCHFKQLGEFITEALLKNSRAKIIQSNCNKALKVVEQLQKAIKTTIEKRIDPTIKEAQEHQQEARYNLDRSTEKFISDLEKSAFSKINQFKSDLREKMYVHINKNIEDEECKEIFKNELIQGIETLHEDIKWRFRECEKRFDGEIKEAIKQLEYRIKDSLAMLEHISIDRGFNLNFDIDSGIDGTKLATSIGGLGLLGIFNAWNPMGWLALTAGIIAGLVGIARSIWSFFSSRYQKSQQKKEVDKNLHQICEKIVQDVKSRLESRKKDIREKIEKLKANLRPVDNYKRMKRQLKEAHERLGYISHSIHLTISKQGACNEE</sequence>
<protein>
    <submittedName>
        <fullName evidence="3">GTPase</fullName>
    </submittedName>
</protein>
<keyword evidence="1" id="KW-0472">Membrane</keyword>
<dbReference type="AlphaFoldDB" id="T2SH31"/>
<feature type="domain" description="G" evidence="2">
    <location>
        <begin position="150"/>
        <end position="238"/>
    </location>
</feature>
<name>T2SH31_HELPX</name>
<evidence type="ECO:0000313" key="3">
    <source>
        <dbReference type="EMBL" id="EQD92076.1"/>
    </source>
</evidence>
<reference evidence="3 4" key="1">
    <citation type="journal article" date="2013" name="Genome Announc.">
        <title>Draft Genome Sequences of Helicobacter pylori Strains Isolated from Regions of Low and High Gastric Cancer Risk in Colombia.</title>
        <authorList>
            <person name="Sheh A."/>
            <person name="Piazuelo M.B."/>
            <person name="Wilson K.T."/>
            <person name="Correa P."/>
            <person name="Fox J.G."/>
        </authorList>
    </citation>
    <scope>NUCLEOTIDE SEQUENCE [LARGE SCALE GENOMIC DNA]</scope>
    <source>
        <strain evidence="3 4">PZ5080</strain>
    </source>
</reference>
<dbReference type="PATRIC" id="fig|1337394.3.peg.980"/>
<proteinExistence type="predicted"/>
<dbReference type="EMBL" id="ASYV01000180">
    <property type="protein sequence ID" value="EQD92076.1"/>
    <property type="molecule type" value="Genomic_DNA"/>
</dbReference>
<gene>
    <name evidence="3" type="ORF">L934_06550</name>
</gene>
<keyword evidence="1" id="KW-0812">Transmembrane</keyword>
<dbReference type="Gene3D" id="3.40.50.300">
    <property type="entry name" value="P-loop containing nucleotide triphosphate hydrolases"/>
    <property type="match status" value="1"/>
</dbReference>
<keyword evidence="1" id="KW-1133">Transmembrane helix</keyword>
<comment type="caution">
    <text evidence="3">The sequence shown here is derived from an EMBL/GenBank/DDBJ whole genome shotgun (WGS) entry which is preliminary data.</text>
</comment>
<organism evidence="3 4">
    <name type="scientific">Helicobacter pylori PZ5080</name>
    <dbReference type="NCBI Taxonomy" id="1337394"/>
    <lineage>
        <taxon>Bacteria</taxon>
        <taxon>Pseudomonadati</taxon>
        <taxon>Campylobacterota</taxon>
        <taxon>Epsilonproteobacteria</taxon>
        <taxon>Campylobacterales</taxon>
        <taxon>Helicobacteraceae</taxon>
        <taxon>Helicobacter</taxon>
    </lineage>
</organism>
<feature type="transmembrane region" description="Helical" evidence="1">
    <location>
        <begin position="524"/>
        <end position="548"/>
    </location>
</feature>
<evidence type="ECO:0000259" key="2">
    <source>
        <dbReference type="Pfam" id="PF01926"/>
    </source>
</evidence>
<accession>T2SH31</accession>
<evidence type="ECO:0000256" key="1">
    <source>
        <dbReference type="SAM" id="Phobius"/>
    </source>
</evidence>